<evidence type="ECO:0000313" key="5">
    <source>
        <dbReference type="EMBL" id="MBZ2194798.1"/>
    </source>
</evidence>
<dbReference type="SMART" id="SM01043">
    <property type="entry name" value="BTAD"/>
    <property type="match status" value="1"/>
</dbReference>
<dbReference type="Gene3D" id="1.10.10.10">
    <property type="entry name" value="Winged helix-like DNA-binding domain superfamily/Winged helix DNA-binding domain"/>
    <property type="match status" value="1"/>
</dbReference>
<proteinExistence type="predicted"/>
<dbReference type="Pfam" id="PF13191">
    <property type="entry name" value="AAA_16"/>
    <property type="match status" value="1"/>
</dbReference>
<dbReference type="InterPro" id="IPR051677">
    <property type="entry name" value="AfsR-DnrI-RedD_regulator"/>
</dbReference>
<protein>
    <submittedName>
        <fullName evidence="5">AAA family ATPase</fullName>
    </submittedName>
</protein>
<dbReference type="Pfam" id="PF03704">
    <property type="entry name" value="BTAD"/>
    <property type="match status" value="1"/>
</dbReference>
<dbReference type="SUPFAM" id="SSF46894">
    <property type="entry name" value="C-terminal effector domain of the bipartite response regulators"/>
    <property type="match status" value="1"/>
</dbReference>
<reference evidence="5 6" key="1">
    <citation type="submission" date="2021-04" db="EMBL/GenBank/DDBJ databases">
        <title>Ruania sp. nov., isolated from sandy soil of mangrove forest.</title>
        <authorList>
            <person name="Ge X."/>
            <person name="Huang R."/>
            <person name="Liu W."/>
        </authorList>
    </citation>
    <scope>NUCLEOTIDE SEQUENCE [LARGE SCALE GENOMIC DNA]</scope>
    <source>
        <strain evidence="5 6">N2-46</strain>
    </source>
</reference>
<dbReference type="PANTHER" id="PTHR35807:SF1">
    <property type="entry name" value="TRANSCRIPTIONAL REGULATOR REDD"/>
    <property type="match status" value="1"/>
</dbReference>
<evidence type="ECO:0000256" key="2">
    <source>
        <dbReference type="ARBA" id="ARBA00023163"/>
    </source>
</evidence>
<name>A0ABS7S6I9_9MICO</name>
<sequence length="1098" mass="118868">MEAVRQTSGARSAAHQAARPIVRISILGRLTVTIDDVDMTPRGRTQQRLIATLAIAARRDVRLPLSELVDEVYRDHLPPKPRRSLATLVWRLRKKWGGHAIESDQYGYWLARDGCTVDVEEFEALLQRGSALSRGGDQPGAITALTQALTMWRSPEEPERFLPAAQADRLTELHLGAMERLGELLAATGRQHEAVEMLQRVAAERPDWEHTQALLIRSHTELGNLADAHRVCDRARRALIDQGIEPGPELSSAISGLDGAPVPAGPSRRRAADRVVTPDDLIGRTEPLAALVESAGAALRDGKPTVLAITGEAGIGKSTLAGAVVASLTAGERPVATVTLRCDPRRTLPYAAFAPLVPAGHSASALARLLLGEADADPAASVDLLHTELISRLRSLAEPDGLALVVEDLHWAPAATTDAIAALLELADDLPLAVIVTSRRRRLPEVLTPWVERRTRLQGLGVADVAELLGCSADDDRAVTTRRLTGGNPLYVRQLQQSAHTGSDERPDDLTAAIDAHLRIVPGEVVQALRIAAAVGDSFSLTTLVALAEESRRDLPTWRDHLTEAVHHGLIREGRATAGSYDFVHTLIREHLYGQLPAEQQTRIHAAIGRALRRHGLNRPCPPDLLAHHDTRGWPIAPTSEVVDTLSAAGQAAAAQLDFAQAASHYRTGLDYLAMDGPPEPDERSARLLGLAAEASAAAGQIKAANELYESLLHLARTSGWTRWRMFAALGALRTQYTRRVGVEVTGNLADAVAQACVDGTIAKAPDLAGEALAAIQVYRPARAVELLDSATDAEPDLSGRLRMAIWEHQDVTDQLATARRLVTDATADPVGAWLRLWVSEVASGLRAMDDQPPCSAPINDASDRTRFDLSQWRIATSIATGRLERARRLIEEALAAPRHPEPSENAHRAASLYGQLTYLALVSNDFHAAQRSPLVANPTWANRHPIMRYVRAYMQTLAGSLDAAREQCDDLLDEVRDEAIPDSDIVPRLLLLGRACVRSGHQRGLEPCLEHLLRHRGEHGIFRFGQYWGPVDAVIGRLQVTLGDLDAGIESLRAATAGAEAVHAELELPWIRQSLADAVARRGGPTVPADAQPRHTA</sequence>
<organism evidence="5 6">
    <name type="scientific">Occultella gossypii</name>
    <dbReference type="NCBI Taxonomy" id="2800820"/>
    <lineage>
        <taxon>Bacteria</taxon>
        <taxon>Bacillati</taxon>
        <taxon>Actinomycetota</taxon>
        <taxon>Actinomycetes</taxon>
        <taxon>Micrococcales</taxon>
        <taxon>Ruaniaceae</taxon>
        <taxon>Occultella</taxon>
    </lineage>
</organism>
<dbReference type="Gene3D" id="3.40.50.300">
    <property type="entry name" value="P-loop containing nucleotide triphosphate hydrolases"/>
    <property type="match status" value="1"/>
</dbReference>
<evidence type="ECO:0000256" key="3">
    <source>
        <dbReference type="SAM" id="MobiDB-lite"/>
    </source>
</evidence>
<feature type="domain" description="Bacterial transcriptional activator" evidence="4">
    <location>
        <begin position="117"/>
        <end position="258"/>
    </location>
</feature>
<dbReference type="InterPro" id="IPR041664">
    <property type="entry name" value="AAA_16"/>
</dbReference>
<dbReference type="PANTHER" id="PTHR35807">
    <property type="entry name" value="TRANSCRIPTIONAL REGULATOR REDD-RELATED"/>
    <property type="match status" value="1"/>
</dbReference>
<accession>A0ABS7S6I9</accession>
<dbReference type="InterPro" id="IPR036388">
    <property type="entry name" value="WH-like_DNA-bd_sf"/>
</dbReference>
<dbReference type="Gene3D" id="1.25.40.10">
    <property type="entry name" value="Tetratricopeptide repeat domain"/>
    <property type="match status" value="2"/>
</dbReference>
<keyword evidence="1" id="KW-0805">Transcription regulation</keyword>
<feature type="region of interest" description="Disordered" evidence="3">
    <location>
        <begin position="250"/>
        <end position="271"/>
    </location>
</feature>
<dbReference type="InterPro" id="IPR011990">
    <property type="entry name" value="TPR-like_helical_dom_sf"/>
</dbReference>
<keyword evidence="2" id="KW-0804">Transcription</keyword>
<dbReference type="SUPFAM" id="SSF48452">
    <property type="entry name" value="TPR-like"/>
    <property type="match status" value="1"/>
</dbReference>
<dbReference type="InterPro" id="IPR027417">
    <property type="entry name" value="P-loop_NTPase"/>
</dbReference>
<keyword evidence="6" id="KW-1185">Reference proteome</keyword>
<dbReference type="InterPro" id="IPR016032">
    <property type="entry name" value="Sig_transdc_resp-reg_C-effctor"/>
</dbReference>
<dbReference type="EMBL" id="JAGSHT010000002">
    <property type="protein sequence ID" value="MBZ2194798.1"/>
    <property type="molecule type" value="Genomic_DNA"/>
</dbReference>
<evidence type="ECO:0000259" key="4">
    <source>
        <dbReference type="SMART" id="SM01043"/>
    </source>
</evidence>
<dbReference type="SUPFAM" id="SSF52540">
    <property type="entry name" value="P-loop containing nucleoside triphosphate hydrolases"/>
    <property type="match status" value="1"/>
</dbReference>
<gene>
    <name evidence="5" type="ORF">KCQ71_01435</name>
</gene>
<comment type="caution">
    <text evidence="5">The sequence shown here is derived from an EMBL/GenBank/DDBJ whole genome shotgun (WGS) entry which is preliminary data.</text>
</comment>
<dbReference type="InterPro" id="IPR005158">
    <property type="entry name" value="BTAD"/>
</dbReference>
<evidence type="ECO:0000256" key="1">
    <source>
        <dbReference type="ARBA" id="ARBA00023015"/>
    </source>
</evidence>
<dbReference type="RefSeq" id="WP_223402063.1">
    <property type="nucleotide sequence ID" value="NZ_JAGSHT010000002.1"/>
</dbReference>
<evidence type="ECO:0000313" key="6">
    <source>
        <dbReference type="Proteomes" id="UP000826651"/>
    </source>
</evidence>
<dbReference type="Proteomes" id="UP000826651">
    <property type="component" value="Unassembled WGS sequence"/>
</dbReference>